<proteinExistence type="predicted"/>
<keyword evidence="1" id="KW-0812">Transmembrane</keyword>
<dbReference type="EMBL" id="LT670817">
    <property type="protein sequence ID" value="SHG90868.1"/>
    <property type="molecule type" value="Genomic_DNA"/>
</dbReference>
<name>A0A1M5NN00_9BRAD</name>
<keyword evidence="1" id="KW-0472">Membrane</keyword>
<reference evidence="2 3" key="1">
    <citation type="submission" date="2016-11" db="EMBL/GenBank/DDBJ databases">
        <authorList>
            <person name="Jaros S."/>
            <person name="Januszkiewicz K."/>
            <person name="Wedrychowicz H."/>
        </authorList>
    </citation>
    <scope>NUCLEOTIDE SEQUENCE [LARGE SCALE GENOMIC DNA]</scope>
    <source>
        <strain evidence="2 3">GAS138</strain>
    </source>
</reference>
<evidence type="ECO:0000313" key="3">
    <source>
        <dbReference type="Proteomes" id="UP000189796"/>
    </source>
</evidence>
<keyword evidence="1" id="KW-1133">Transmembrane helix</keyword>
<organism evidence="2 3">
    <name type="scientific">Bradyrhizobium erythrophlei</name>
    <dbReference type="NCBI Taxonomy" id="1437360"/>
    <lineage>
        <taxon>Bacteria</taxon>
        <taxon>Pseudomonadati</taxon>
        <taxon>Pseudomonadota</taxon>
        <taxon>Alphaproteobacteria</taxon>
        <taxon>Hyphomicrobiales</taxon>
        <taxon>Nitrobacteraceae</taxon>
        <taxon>Bradyrhizobium</taxon>
    </lineage>
</organism>
<dbReference type="RefSeq" id="WP_079602002.1">
    <property type="nucleotide sequence ID" value="NZ_LT670817.1"/>
</dbReference>
<dbReference type="AlphaFoldDB" id="A0A1M5NN00"/>
<evidence type="ECO:0000256" key="1">
    <source>
        <dbReference type="SAM" id="Phobius"/>
    </source>
</evidence>
<evidence type="ECO:0000313" key="2">
    <source>
        <dbReference type="EMBL" id="SHG90868.1"/>
    </source>
</evidence>
<accession>A0A1M5NN00</accession>
<sequence>MHHVHISTFALFLIVLFVLGFMSILFAFIVSMRRAKVDAARFRAARFSDDYASRTTYRQSERGPAVSSGGYTAAPGVYASPMVAPVMMQGASGSDLLTGVLLGEALAGGHRDTVIVENGGGYGGGYDAPAYDPGPSFDSGISFDSGPVCDTGGGIDLSW</sequence>
<protein>
    <submittedName>
        <fullName evidence="2">Uncharacterized protein</fullName>
    </submittedName>
</protein>
<gene>
    <name evidence="2" type="ORF">SAMN05443248_3056</name>
</gene>
<feature type="transmembrane region" description="Helical" evidence="1">
    <location>
        <begin position="6"/>
        <end position="31"/>
    </location>
</feature>
<dbReference type="Proteomes" id="UP000189796">
    <property type="component" value="Chromosome I"/>
</dbReference>